<keyword evidence="3" id="KW-1185">Reference proteome</keyword>
<protein>
    <submittedName>
        <fullName evidence="2">Uncharacterized protein</fullName>
    </submittedName>
</protein>
<proteinExistence type="predicted"/>
<dbReference type="Gramene" id="TRITD6Bv1G067150.1">
    <property type="protein sequence ID" value="TRITD6Bv1G067150.1"/>
    <property type="gene ID" value="TRITD6Bv1G067150"/>
</dbReference>
<evidence type="ECO:0000256" key="1">
    <source>
        <dbReference type="SAM" id="MobiDB-lite"/>
    </source>
</evidence>
<reference evidence="2 3" key="1">
    <citation type="submission" date="2017-09" db="EMBL/GenBank/DDBJ databases">
        <authorList>
            <consortium name="International Durum Wheat Genome Sequencing Consortium (IDWGSC)"/>
            <person name="Milanesi L."/>
        </authorList>
    </citation>
    <scope>NUCLEOTIDE SEQUENCE [LARGE SCALE GENOMIC DNA]</scope>
    <source>
        <strain evidence="3">cv. Svevo</strain>
    </source>
</reference>
<name>A0A9R0YJW2_TRITD</name>
<evidence type="ECO:0000313" key="2">
    <source>
        <dbReference type="EMBL" id="VAI56205.1"/>
    </source>
</evidence>
<sequence>MGQQKTIRSRVTVQPDRSRREREMAVYPAPAGDAGNEGISRSNRHRRLVCYKMEKGGRGSSRRRRFMPMLRLIRTAPSRFQDVVILQFMF</sequence>
<gene>
    <name evidence="2" type="ORF">TRITD_6Bv1G067150</name>
</gene>
<feature type="compositionally biased region" description="Polar residues" evidence="1">
    <location>
        <begin position="1"/>
        <end position="12"/>
    </location>
</feature>
<dbReference type="EMBL" id="LT934122">
    <property type="protein sequence ID" value="VAI56205.1"/>
    <property type="molecule type" value="Genomic_DNA"/>
</dbReference>
<dbReference type="OMA" id="VILQFMF"/>
<feature type="region of interest" description="Disordered" evidence="1">
    <location>
        <begin position="1"/>
        <end position="41"/>
    </location>
</feature>
<accession>A0A9R0YJW2</accession>
<evidence type="ECO:0000313" key="3">
    <source>
        <dbReference type="Proteomes" id="UP000324705"/>
    </source>
</evidence>
<dbReference type="AlphaFoldDB" id="A0A9R0YJW2"/>
<organism evidence="2 3">
    <name type="scientific">Triticum turgidum subsp. durum</name>
    <name type="common">Durum wheat</name>
    <name type="synonym">Triticum durum</name>
    <dbReference type="NCBI Taxonomy" id="4567"/>
    <lineage>
        <taxon>Eukaryota</taxon>
        <taxon>Viridiplantae</taxon>
        <taxon>Streptophyta</taxon>
        <taxon>Embryophyta</taxon>
        <taxon>Tracheophyta</taxon>
        <taxon>Spermatophyta</taxon>
        <taxon>Magnoliopsida</taxon>
        <taxon>Liliopsida</taxon>
        <taxon>Poales</taxon>
        <taxon>Poaceae</taxon>
        <taxon>BOP clade</taxon>
        <taxon>Pooideae</taxon>
        <taxon>Triticodae</taxon>
        <taxon>Triticeae</taxon>
        <taxon>Triticinae</taxon>
        <taxon>Triticum</taxon>
    </lineage>
</organism>
<dbReference type="Proteomes" id="UP000324705">
    <property type="component" value="Chromosome 6B"/>
</dbReference>